<dbReference type="HOGENOM" id="CLU_3129644_0_0_1"/>
<organism evidence="1 2">
    <name type="scientific">Bipolaris victoriae (strain FI3)</name>
    <name type="common">Victoria blight of oats agent</name>
    <name type="synonym">Cochliobolus victoriae</name>
    <dbReference type="NCBI Taxonomy" id="930091"/>
    <lineage>
        <taxon>Eukaryota</taxon>
        <taxon>Fungi</taxon>
        <taxon>Dikarya</taxon>
        <taxon>Ascomycota</taxon>
        <taxon>Pezizomycotina</taxon>
        <taxon>Dothideomycetes</taxon>
        <taxon>Pleosporomycetidae</taxon>
        <taxon>Pleosporales</taxon>
        <taxon>Pleosporineae</taxon>
        <taxon>Pleosporaceae</taxon>
        <taxon>Bipolaris</taxon>
    </lineage>
</organism>
<accession>W7EKE7</accession>
<keyword evidence="2" id="KW-1185">Reference proteome</keyword>
<proteinExistence type="predicted"/>
<gene>
    <name evidence="1" type="ORF">COCVIDRAFT_101085</name>
</gene>
<dbReference type="Proteomes" id="UP000054337">
    <property type="component" value="Unassembled WGS sequence"/>
</dbReference>
<dbReference type="EMBL" id="KI968740">
    <property type="protein sequence ID" value="EUN26345.1"/>
    <property type="molecule type" value="Genomic_DNA"/>
</dbReference>
<evidence type="ECO:0000313" key="1">
    <source>
        <dbReference type="EMBL" id="EUN26345.1"/>
    </source>
</evidence>
<dbReference type="RefSeq" id="XP_014555928.1">
    <property type="nucleotide sequence ID" value="XM_014700442.1"/>
</dbReference>
<dbReference type="GeneID" id="26248157"/>
<name>W7EKE7_BIPV3</name>
<evidence type="ECO:0000313" key="2">
    <source>
        <dbReference type="Proteomes" id="UP000054337"/>
    </source>
</evidence>
<protein>
    <submittedName>
        <fullName evidence="1">Uncharacterized protein</fullName>
    </submittedName>
</protein>
<sequence>LAGGGAALWRAKVGVLEKGGKKVQVALVNVQQVGVVQSKFRTRGGLWSNR</sequence>
<reference evidence="1 2" key="1">
    <citation type="journal article" date="2013" name="PLoS Genet.">
        <title>Comparative genome structure, secondary metabolite, and effector coding capacity across Cochliobolus pathogens.</title>
        <authorList>
            <person name="Condon B.J."/>
            <person name="Leng Y."/>
            <person name="Wu D."/>
            <person name="Bushley K.E."/>
            <person name="Ohm R.A."/>
            <person name="Otillar R."/>
            <person name="Martin J."/>
            <person name="Schackwitz W."/>
            <person name="Grimwood J."/>
            <person name="MohdZainudin N."/>
            <person name="Xue C."/>
            <person name="Wang R."/>
            <person name="Manning V.A."/>
            <person name="Dhillon B."/>
            <person name="Tu Z.J."/>
            <person name="Steffenson B.J."/>
            <person name="Salamov A."/>
            <person name="Sun H."/>
            <person name="Lowry S."/>
            <person name="LaButti K."/>
            <person name="Han J."/>
            <person name="Copeland A."/>
            <person name="Lindquist E."/>
            <person name="Barry K."/>
            <person name="Schmutz J."/>
            <person name="Baker S.E."/>
            <person name="Ciuffetti L.M."/>
            <person name="Grigoriev I.V."/>
            <person name="Zhong S."/>
            <person name="Turgeon B.G."/>
        </authorList>
    </citation>
    <scope>NUCLEOTIDE SEQUENCE [LARGE SCALE GENOMIC DNA]</scope>
    <source>
        <strain evidence="1 2">FI3</strain>
    </source>
</reference>
<feature type="non-terminal residue" evidence="1">
    <location>
        <position position="1"/>
    </location>
</feature>
<dbReference type="AlphaFoldDB" id="W7EKE7"/>